<dbReference type="SUPFAM" id="SSF47413">
    <property type="entry name" value="lambda repressor-like DNA-binding domains"/>
    <property type="match status" value="1"/>
</dbReference>
<dbReference type="InterPro" id="IPR001387">
    <property type="entry name" value="Cro/C1-type_HTH"/>
</dbReference>
<dbReference type="EMBL" id="DVNG01000086">
    <property type="protein sequence ID" value="HIU50525.1"/>
    <property type="molecule type" value="Genomic_DNA"/>
</dbReference>
<gene>
    <name evidence="1" type="ORF">IAD22_05880</name>
</gene>
<name>A0A9D1S887_9FIRM</name>
<organism evidence="1 2">
    <name type="scientific">Candidatus Limousia pullorum</name>
    <dbReference type="NCBI Taxonomy" id="2840860"/>
    <lineage>
        <taxon>Bacteria</taxon>
        <taxon>Bacillati</taxon>
        <taxon>Bacillota</taxon>
        <taxon>Clostridia</taxon>
        <taxon>Eubacteriales</taxon>
        <taxon>Oscillospiraceae</taxon>
        <taxon>Oscillospiraceae incertae sedis</taxon>
        <taxon>Candidatus Limousia</taxon>
    </lineage>
</organism>
<dbReference type="CDD" id="cd00093">
    <property type="entry name" value="HTH_XRE"/>
    <property type="match status" value="1"/>
</dbReference>
<comment type="caution">
    <text evidence="1">The sequence shown here is derived from an EMBL/GenBank/DDBJ whole genome shotgun (WGS) entry which is preliminary data.</text>
</comment>
<proteinExistence type="predicted"/>
<dbReference type="Proteomes" id="UP000824118">
    <property type="component" value="Unassembled WGS sequence"/>
</dbReference>
<protein>
    <submittedName>
        <fullName evidence="1">Helix-turn-helix transcriptional regulator</fullName>
    </submittedName>
</protein>
<reference evidence="1" key="2">
    <citation type="journal article" date="2021" name="PeerJ">
        <title>Extensive microbial diversity within the chicken gut microbiome revealed by metagenomics and culture.</title>
        <authorList>
            <person name="Gilroy R."/>
            <person name="Ravi A."/>
            <person name="Getino M."/>
            <person name="Pursley I."/>
            <person name="Horton D.L."/>
            <person name="Alikhan N.F."/>
            <person name="Baker D."/>
            <person name="Gharbi K."/>
            <person name="Hall N."/>
            <person name="Watson M."/>
            <person name="Adriaenssens E.M."/>
            <person name="Foster-Nyarko E."/>
            <person name="Jarju S."/>
            <person name="Secka A."/>
            <person name="Antonio M."/>
            <person name="Oren A."/>
            <person name="Chaudhuri R.R."/>
            <person name="La Ragione R."/>
            <person name="Hildebrand F."/>
            <person name="Pallen M.J."/>
        </authorList>
    </citation>
    <scope>NUCLEOTIDE SEQUENCE</scope>
    <source>
        <strain evidence="1">ChiGjej1B1-1684</strain>
    </source>
</reference>
<evidence type="ECO:0000313" key="1">
    <source>
        <dbReference type="EMBL" id="HIU50525.1"/>
    </source>
</evidence>
<dbReference type="GO" id="GO:0003677">
    <property type="term" value="F:DNA binding"/>
    <property type="evidence" value="ECO:0007669"/>
    <property type="project" value="InterPro"/>
</dbReference>
<accession>A0A9D1S887</accession>
<evidence type="ECO:0000313" key="2">
    <source>
        <dbReference type="Proteomes" id="UP000824118"/>
    </source>
</evidence>
<dbReference type="Gene3D" id="1.10.260.40">
    <property type="entry name" value="lambda repressor-like DNA-binding domains"/>
    <property type="match status" value="1"/>
</dbReference>
<dbReference type="AlphaFoldDB" id="A0A9D1S887"/>
<sequence length="160" mass="17690">MNNIEKSTSVLEIVQAIDQLITAVENAKRQSKVISEENHTEPTDQPVMQSAVKSLTSEDYLLAAYLVATCKSERLKMVISLLSKGGWDMSVECKAPSKVDTSDIASRIEQALQETGCSVKELADILGVSRGVLNSYKGGKRFPRPERYEMIVSMLKNLHT</sequence>
<dbReference type="InterPro" id="IPR010982">
    <property type="entry name" value="Lambda_DNA-bd_dom_sf"/>
</dbReference>
<reference evidence="1" key="1">
    <citation type="submission" date="2020-10" db="EMBL/GenBank/DDBJ databases">
        <authorList>
            <person name="Gilroy R."/>
        </authorList>
    </citation>
    <scope>NUCLEOTIDE SEQUENCE</scope>
    <source>
        <strain evidence="1">ChiGjej1B1-1684</strain>
    </source>
</reference>